<accession>A0ABR2M9Q3</accession>
<proteinExistence type="predicted"/>
<sequence length="453" mass="50985">MVISSGSSGRCLGVDRFYNPPAVRRQLEQQRQQQEQQQQQQQQLQQEQQQHQQEQQHQQQQQCQETTLRKPVKPNPRSVKLPITPVPTIETQAFENRAESDDSTKPSASSSSSSASTSPSPSPPPPRADPPIANLDRFLESTTPVVPAQYLSKTSKRGWRKYDGAESCPYFNLGDLWESFKEWSAYGAGVPLVLNGGDSVVQYYVPYLSGIQLYMDSSRIPWRSRLPGEGYNAGMHQDTGSDASSESEAERAFRQRWDSSITSNHKNQHSSFGEENGVCNQAILPVFEYLEHDPPYGREPLADKISLLAKKFPQLKTYRSCELLPSSWISVAWYPIYRIPIGPTLRDLDACFLTFHSLSTPLKNSCNVRSELNGSSFSVNGANNFNQVSDKLSLPVFGLASYKFKGSIWTNNSSNERLFASSLLQAAESWLHVLKVDHPDFRFFLSHNNANLQ</sequence>
<evidence type="ECO:0000313" key="2">
    <source>
        <dbReference type="EMBL" id="KAK8960872.1"/>
    </source>
</evidence>
<dbReference type="PANTHER" id="PTHR31343">
    <property type="entry name" value="T15D22.8"/>
    <property type="match status" value="1"/>
</dbReference>
<feature type="region of interest" description="Disordered" evidence="1">
    <location>
        <begin position="22"/>
        <end position="134"/>
    </location>
</feature>
<dbReference type="PANTHER" id="PTHR31343:SF8">
    <property type="entry name" value="OS07G0246600 PROTEIN"/>
    <property type="match status" value="1"/>
</dbReference>
<feature type="compositionally biased region" description="Low complexity" evidence="1">
    <location>
        <begin position="105"/>
        <end position="119"/>
    </location>
</feature>
<feature type="compositionally biased region" description="Low complexity" evidence="1">
    <location>
        <begin position="29"/>
        <end position="65"/>
    </location>
</feature>
<name>A0ABR2M9Q3_9ASPA</name>
<evidence type="ECO:0000313" key="3">
    <source>
        <dbReference type="Proteomes" id="UP001412067"/>
    </source>
</evidence>
<dbReference type="EMBL" id="JBBWWR010000010">
    <property type="protein sequence ID" value="KAK8960872.1"/>
    <property type="molecule type" value="Genomic_DNA"/>
</dbReference>
<comment type="caution">
    <text evidence="2">The sequence shown here is derived from an EMBL/GenBank/DDBJ whole genome shotgun (WGS) entry which is preliminary data.</text>
</comment>
<organism evidence="2 3">
    <name type="scientific">Platanthera guangdongensis</name>
    <dbReference type="NCBI Taxonomy" id="2320717"/>
    <lineage>
        <taxon>Eukaryota</taxon>
        <taxon>Viridiplantae</taxon>
        <taxon>Streptophyta</taxon>
        <taxon>Embryophyta</taxon>
        <taxon>Tracheophyta</taxon>
        <taxon>Spermatophyta</taxon>
        <taxon>Magnoliopsida</taxon>
        <taxon>Liliopsida</taxon>
        <taxon>Asparagales</taxon>
        <taxon>Orchidaceae</taxon>
        <taxon>Orchidoideae</taxon>
        <taxon>Orchideae</taxon>
        <taxon>Orchidinae</taxon>
        <taxon>Platanthera</taxon>
    </lineage>
</organism>
<keyword evidence="3" id="KW-1185">Reference proteome</keyword>
<dbReference type="Proteomes" id="UP001412067">
    <property type="component" value="Unassembled WGS sequence"/>
</dbReference>
<feature type="compositionally biased region" description="Pro residues" evidence="1">
    <location>
        <begin position="120"/>
        <end position="129"/>
    </location>
</feature>
<reference evidence="2 3" key="1">
    <citation type="journal article" date="2022" name="Nat. Plants">
        <title>Genomes of leafy and leafless Platanthera orchids illuminate the evolution of mycoheterotrophy.</title>
        <authorList>
            <person name="Li M.H."/>
            <person name="Liu K.W."/>
            <person name="Li Z."/>
            <person name="Lu H.C."/>
            <person name="Ye Q.L."/>
            <person name="Zhang D."/>
            <person name="Wang J.Y."/>
            <person name="Li Y.F."/>
            <person name="Zhong Z.M."/>
            <person name="Liu X."/>
            <person name="Yu X."/>
            <person name="Liu D.K."/>
            <person name="Tu X.D."/>
            <person name="Liu B."/>
            <person name="Hao Y."/>
            <person name="Liao X.Y."/>
            <person name="Jiang Y.T."/>
            <person name="Sun W.H."/>
            <person name="Chen J."/>
            <person name="Chen Y.Q."/>
            <person name="Ai Y."/>
            <person name="Zhai J.W."/>
            <person name="Wu S.S."/>
            <person name="Zhou Z."/>
            <person name="Hsiao Y.Y."/>
            <person name="Wu W.L."/>
            <person name="Chen Y.Y."/>
            <person name="Lin Y.F."/>
            <person name="Hsu J.L."/>
            <person name="Li C.Y."/>
            <person name="Wang Z.W."/>
            <person name="Zhao X."/>
            <person name="Zhong W.Y."/>
            <person name="Ma X.K."/>
            <person name="Ma L."/>
            <person name="Huang J."/>
            <person name="Chen G.Z."/>
            <person name="Huang M.Z."/>
            <person name="Huang L."/>
            <person name="Peng D.H."/>
            <person name="Luo Y.B."/>
            <person name="Zou S.Q."/>
            <person name="Chen S.P."/>
            <person name="Lan S."/>
            <person name="Tsai W.C."/>
            <person name="Van de Peer Y."/>
            <person name="Liu Z.J."/>
        </authorList>
    </citation>
    <scope>NUCLEOTIDE SEQUENCE [LARGE SCALE GENOMIC DNA]</scope>
    <source>
        <strain evidence="2">Lor288</strain>
    </source>
</reference>
<dbReference type="Pfam" id="PF05623">
    <property type="entry name" value="DUF789"/>
    <property type="match status" value="1"/>
</dbReference>
<protein>
    <submittedName>
        <fullName evidence="2">Uncharacterized protein</fullName>
    </submittedName>
</protein>
<evidence type="ECO:0000256" key="1">
    <source>
        <dbReference type="SAM" id="MobiDB-lite"/>
    </source>
</evidence>
<dbReference type="InterPro" id="IPR008507">
    <property type="entry name" value="DUF789"/>
</dbReference>
<gene>
    <name evidence="2" type="ORF">KSP40_PGU010080</name>
</gene>